<feature type="domain" description="C3H1-type" evidence="12">
    <location>
        <begin position="15"/>
        <end position="42"/>
    </location>
</feature>
<name>A0A8S3ZZF8_9EUPU</name>
<feature type="region of interest" description="Disordered" evidence="10">
    <location>
        <begin position="74"/>
        <end position="94"/>
    </location>
</feature>
<comment type="catalytic activity">
    <reaction evidence="1">
        <text>S-ubiquitinyl-[E2 ubiquitin-conjugating enzyme]-L-cysteine + [acceptor protein]-L-lysine = [E2 ubiquitin-conjugating enzyme]-L-cysteine + N(6)-ubiquitinyl-[acceptor protein]-L-lysine.</text>
        <dbReference type="EC" id="2.3.2.27"/>
    </reaction>
</comment>
<dbReference type="OrthoDB" id="411372at2759"/>
<dbReference type="Gene3D" id="4.10.1000.10">
    <property type="entry name" value="Zinc finger, CCCH-type"/>
    <property type="match status" value="2"/>
</dbReference>
<dbReference type="GO" id="GO:0008270">
    <property type="term" value="F:zinc ion binding"/>
    <property type="evidence" value="ECO:0007669"/>
    <property type="project" value="UniProtKB-KW"/>
</dbReference>
<evidence type="ECO:0000313" key="14">
    <source>
        <dbReference type="Proteomes" id="UP000678393"/>
    </source>
</evidence>
<dbReference type="Pfam" id="PF00097">
    <property type="entry name" value="zf-C3HC4"/>
    <property type="match status" value="1"/>
</dbReference>
<evidence type="ECO:0000313" key="13">
    <source>
        <dbReference type="EMBL" id="CAG5134899.1"/>
    </source>
</evidence>
<dbReference type="SUPFAM" id="SSF90229">
    <property type="entry name" value="CCCH zinc finger"/>
    <property type="match status" value="2"/>
</dbReference>
<evidence type="ECO:0000256" key="7">
    <source>
        <dbReference type="ARBA" id="ARBA00022786"/>
    </source>
</evidence>
<dbReference type="SMART" id="SM00356">
    <property type="entry name" value="ZnF_C3H1"/>
    <property type="match status" value="4"/>
</dbReference>
<dbReference type="InterPro" id="IPR045072">
    <property type="entry name" value="MKRN-like"/>
</dbReference>
<evidence type="ECO:0000256" key="2">
    <source>
        <dbReference type="ARBA" id="ARBA00012483"/>
    </source>
</evidence>
<dbReference type="InterPro" id="IPR001841">
    <property type="entry name" value="Znf_RING"/>
</dbReference>
<keyword evidence="8 9" id="KW-0862">Zinc</keyword>
<feature type="domain" description="C3H1-type" evidence="12">
    <location>
        <begin position="335"/>
        <end position="364"/>
    </location>
</feature>
<dbReference type="PROSITE" id="PS50089">
    <property type="entry name" value="ZF_RING_2"/>
    <property type="match status" value="1"/>
</dbReference>
<evidence type="ECO:0000256" key="4">
    <source>
        <dbReference type="ARBA" id="ARBA00022723"/>
    </source>
</evidence>
<dbReference type="SUPFAM" id="SSF57850">
    <property type="entry name" value="RING/U-box"/>
    <property type="match status" value="1"/>
</dbReference>
<evidence type="ECO:0000256" key="8">
    <source>
        <dbReference type="ARBA" id="ARBA00022833"/>
    </source>
</evidence>
<proteinExistence type="predicted"/>
<evidence type="ECO:0000256" key="10">
    <source>
        <dbReference type="SAM" id="MobiDB-lite"/>
    </source>
</evidence>
<dbReference type="PROSITE" id="PS50103">
    <property type="entry name" value="ZF_C3H1"/>
    <property type="match status" value="4"/>
</dbReference>
<dbReference type="Pfam" id="PF14608">
    <property type="entry name" value="zf-CCCH_2"/>
    <property type="match status" value="1"/>
</dbReference>
<dbReference type="InterPro" id="IPR000571">
    <property type="entry name" value="Znf_CCCH"/>
</dbReference>
<keyword evidence="6 9" id="KW-0863">Zinc-finger</keyword>
<dbReference type="InterPro" id="IPR018957">
    <property type="entry name" value="Znf_C3HC4_RING-type"/>
</dbReference>
<dbReference type="InterPro" id="IPR036855">
    <property type="entry name" value="Znf_CCCH_sf"/>
</dbReference>
<dbReference type="SMART" id="SM00184">
    <property type="entry name" value="RING"/>
    <property type="match status" value="1"/>
</dbReference>
<dbReference type="EMBL" id="CAJHNH020007723">
    <property type="protein sequence ID" value="CAG5134899.1"/>
    <property type="molecule type" value="Genomic_DNA"/>
</dbReference>
<dbReference type="Gene3D" id="3.30.40.10">
    <property type="entry name" value="Zinc/RING finger domain, C3HC4 (zinc finger)"/>
    <property type="match status" value="1"/>
</dbReference>
<protein>
    <recommendedName>
        <fullName evidence="2">RING-type E3 ubiquitin transferase</fullName>
        <ecNumber evidence="2">2.3.2.27</ecNumber>
    </recommendedName>
</protein>
<keyword evidence="4 9" id="KW-0479">Metal-binding</keyword>
<feature type="domain" description="RING-type" evidence="11">
    <location>
        <begin position="247"/>
        <end position="306"/>
    </location>
</feature>
<keyword evidence="3" id="KW-0808">Transferase</keyword>
<sequence>MAEGGYDPRHRNSDSRPRQVCRFYLRNSCTKGDKCSFPHVRNGSVENNDVCKYYQMGCCAYGKKCKFLHVKADKHKDNSRGQTAAGPNESGYGSRTAFKEVSSQMVTLRKGGPDQRSHDPERGRGRRDVEGKWAQAQDFVPGKKFHGSVPSSYANAVQPHQQPHQDSTTYTVCDPDLMCPFFEQSGRCPFEDKCPYAHAYVCEFCGLPKLHPSDKDKREQHIKECIEEHEKQMEHAFAVQASSDKECGICLENVVEKGPGSTPASSDKRFGILENCNHCFCLSCIRTWRQNKSDVIQTQRTCPTCRTHSDFVTPSKFWVESPKAKRKLIDDYKKAMSTKYCQYFKRGKGECPFDDRCFYKHALENGTIVHENIHRRRRRTNAAGERDVEEDYSLWDFITRREEDGHLLSLDAQLSLVLLGMFDSDDDDDSNNSFALRYNFLNGDFYFTDSDTDTDSN</sequence>
<keyword evidence="5" id="KW-0677">Repeat</keyword>
<keyword evidence="14" id="KW-1185">Reference proteome</keyword>
<dbReference type="Pfam" id="PF15663">
    <property type="entry name" value="zf-CCCH_3"/>
    <property type="match status" value="1"/>
</dbReference>
<dbReference type="InterPro" id="IPR017907">
    <property type="entry name" value="Znf_RING_CS"/>
</dbReference>
<evidence type="ECO:0000256" key="3">
    <source>
        <dbReference type="ARBA" id="ARBA00022679"/>
    </source>
</evidence>
<evidence type="ECO:0000256" key="5">
    <source>
        <dbReference type="ARBA" id="ARBA00022737"/>
    </source>
</evidence>
<evidence type="ECO:0000256" key="6">
    <source>
        <dbReference type="ARBA" id="ARBA00022771"/>
    </source>
</evidence>
<dbReference type="GO" id="GO:0000209">
    <property type="term" value="P:protein polyubiquitination"/>
    <property type="evidence" value="ECO:0007669"/>
    <property type="project" value="InterPro"/>
</dbReference>
<feature type="region of interest" description="Disordered" evidence="10">
    <location>
        <begin position="106"/>
        <end position="129"/>
    </location>
</feature>
<dbReference type="FunFam" id="3.30.40.10:FF:000117">
    <property type="entry name" value="Probable E3 ubiquitin-protein ligase makorin-1"/>
    <property type="match status" value="1"/>
</dbReference>
<evidence type="ECO:0000259" key="12">
    <source>
        <dbReference type="PROSITE" id="PS50103"/>
    </source>
</evidence>
<feature type="compositionally biased region" description="Basic and acidic residues" evidence="10">
    <location>
        <begin position="111"/>
        <end position="129"/>
    </location>
</feature>
<dbReference type="GO" id="GO:0061630">
    <property type="term" value="F:ubiquitin protein ligase activity"/>
    <property type="evidence" value="ECO:0007669"/>
    <property type="project" value="UniProtKB-EC"/>
</dbReference>
<feature type="domain" description="C3H1-type" evidence="12">
    <location>
        <begin position="178"/>
        <end position="201"/>
    </location>
</feature>
<dbReference type="CDD" id="cd16521">
    <property type="entry name" value="RING-HC_MKRN"/>
    <property type="match status" value="1"/>
</dbReference>
<feature type="zinc finger region" description="C3H1-type" evidence="9">
    <location>
        <begin position="335"/>
        <end position="364"/>
    </location>
</feature>
<feature type="zinc finger region" description="C3H1-type" evidence="9">
    <location>
        <begin position="46"/>
        <end position="72"/>
    </location>
</feature>
<dbReference type="Proteomes" id="UP000678393">
    <property type="component" value="Unassembled WGS sequence"/>
</dbReference>
<dbReference type="PANTHER" id="PTHR11224">
    <property type="entry name" value="MAKORIN-RELATED"/>
    <property type="match status" value="1"/>
</dbReference>
<evidence type="ECO:0000256" key="1">
    <source>
        <dbReference type="ARBA" id="ARBA00000900"/>
    </source>
</evidence>
<reference evidence="13" key="1">
    <citation type="submission" date="2021-04" db="EMBL/GenBank/DDBJ databases">
        <authorList>
            <consortium name="Molecular Ecology Group"/>
        </authorList>
    </citation>
    <scope>NUCLEOTIDE SEQUENCE</scope>
</reference>
<feature type="domain" description="C3H1-type" evidence="12">
    <location>
        <begin position="46"/>
        <end position="72"/>
    </location>
</feature>
<feature type="zinc finger region" description="C3H1-type" evidence="9">
    <location>
        <begin position="15"/>
        <end position="42"/>
    </location>
</feature>
<organism evidence="13 14">
    <name type="scientific">Candidula unifasciata</name>
    <dbReference type="NCBI Taxonomy" id="100452"/>
    <lineage>
        <taxon>Eukaryota</taxon>
        <taxon>Metazoa</taxon>
        <taxon>Spiralia</taxon>
        <taxon>Lophotrochozoa</taxon>
        <taxon>Mollusca</taxon>
        <taxon>Gastropoda</taxon>
        <taxon>Heterobranchia</taxon>
        <taxon>Euthyneura</taxon>
        <taxon>Panpulmonata</taxon>
        <taxon>Eupulmonata</taxon>
        <taxon>Stylommatophora</taxon>
        <taxon>Helicina</taxon>
        <taxon>Helicoidea</taxon>
        <taxon>Geomitridae</taxon>
        <taxon>Candidula</taxon>
    </lineage>
</organism>
<dbReference type="Pfam" id="PF00642">
    <property type="entry name" value="zf-CCCH"/>
    <property type="match status" value="1"/>
</dbReference>
<gene>
    <name evidence="13" type="ORF">CUNI_LOCUS20457</name>
</gene>
<dbReference type="InterPro" id="IPR013083">
    <property type="entry name" value="Znf_RING/FYVE/PHD"/>
</dbReference>
<dbReference type="EC" id="2.3.2.27" evidence="2"/>
<dbReference type="AlphaFoldDB" id="A0A8S3ZZF8"/>
<dbReference type="InterPro" id="IPR041686">
    <property type="entry name" value="Znf-CCCH_3"/>
</dbReference>
<feature type="zinc finger region" description="C3H1-type" evidence="9">
    <location>
        <begin position="178"/>
        <end position="201"/>
    </location>
</feature>
<keyword evidence="7" id="KW-0833">Ubl conjugation pathway</keyword>
<evidence type="ECO:0000256" key="9">
    <source>
        <dbReference type="PROSITE-ProRule" id="PRU00723"/>
    </source>
</evidence>
<evidence type="ECO:0000259" key="11">
    <source>
        <dbReference type="PROSITE" id="PS50089"/>
    </source>
</evidence>
<dbReference type="PANTHER" id="PTHR11224:SF10">
    <property type="entry name" value="IP09428P-RELATED"/>
    <property type="match status" value="1"/>
</dbReference>
<accession>A0A8S3ZZF8</accession>
<comment type="caution">
    <text evidence="13">The sequence shown here is derived from an EMBL/GenBank/DDBJ whole genome shotgun (WGS) entry which is preliminary data.</text>
</comment>
<dbReference type="PROSITE" id="PS00518">
    <property type="entry name" value="ZF_RING_1"/>
    <property type="match status" value="1"/>
</dbReference>